<keyword evidence="1" id="KW-0472">Membrane</keyword>
<feature type="transmembrane region" description="Helical" evidence="1">
    <location>
        <begin position="6"/>
        <end position="22"/>
    </location>
</feature>
<evidence type="ECO:0000313" key="3">
    <source>
        <dbReference type="Proteomes" id="UP001196301"/>
    </source>
</evidence>
<name>A0ABS6DW37_9FIRM</name>
<keyword evidence="1" id="KW-0812">Transmembrane</keyword>
<evidence type="ECO:0000313" key="2">
    <source>
        <dbReference type="EMBL" id="MBU5336066.1"/>
    </source>
</evidence>
<reference evidence="2 3" key="1">
    <citation type="submission" date="2021-06" db="EMBL/GenBank/DDBJ databases">
        <authorList>
            <person name="Sun Q."/>
            <person name="Li D."/>
        </authorList>
    </citation>
    <scope>NUCLEOTIDE SEQUENCE [LARGE SCALE GENOMIC DNA]</scope>
    <source>
        <strain evidence="2 3">N19</strain>
    </source>
</reference>
<proteinExistence type="predicted"/>
<gene>
    <name evidence="2" type="ORF">KQI20_06410</name>
</gene>
<accession>A0ABS6DW37</accession>
<dbReference type="RefSeq" id="WP_216569194.1">
    <property type="nucleotide sequence ID" value="NZ_JAHLOQ010000014.1"/>
</dbReference>
<feature type="transmembrane region" description="Helical" evidence="1">
    <location>
        <begin position="29"/>
        <end position="49"/>
    </location>
</feature>
<organism evidence="2 3">
    <name type="scientific">Intestinibacter bartlettii</name>
    <dbReference type="NCBI Taxonomy" id="261299"/>
    <lineage>
        <taxon>Bacteria</taxon>
        <taxon>Bacillati</taxon>
        <taxon>Bacillota</taxon>
        <taxon>Clostridia</taxon>
        <taxon>Peptostreptococcales</taxon>
        <taxon>Peptostreptococcaceae</taxon>
        <taxon>Intestinibacter</taxon>
    </lineage>
</organism>
<comment type="caution">
    <text evidence="2">The sequence shown here is derived from an EMBL/GenBank/DDBJ whole genome shotgun (WGS) entry which is preliminary data.</text>
</comment>
<keyword evidence="3" id="KW-1185">Reference proteome</keyword>
<protein>
    <submittedName>
        <fullName evidence="2">Uncharacterized protein</fullName>
    </submittedName>
</protein>
<dbReference type="EMBL" id="JAHLOQ010000014">
    <property type="protein sequence ID" value="MBU5336066.1"/>
    <property type="molecule type" value="Genomic_DNA"/>
</dbReference>
<sequence>MRWILVFIFLYLIPLIVLFKNYKKFSRACIYGCTYVVLATTIVISNMYISGLKQIENDSNHSMVMNYRELYTSSLDINHTEEDLSKIKQYRTNIRDIEDIALEPIKECSTYATDIKTYLGDLDKVKKDIEKAKYMCERVIEIYDEMEVPELSQPEYTQVLKDCTVCMKEAYEIKYKALDETYKVVNYKDTTCIVNIQKYIKQSDQKINDFKKEISELENEIKNK</sequence>
<dbReference type="Proteomes" id="UP001196301">
    <property type="component" value="Unassembled WGS sequence"/>
</dbReference>
<keyword evidence="1" id="KW-1133">Transmembrane helix</keyword>
<evidence type="ECO:0000256" key="1">
    <source>
        <dbReference type="SAM" id="Phobius"/>
    </source>
</evidence>